<sequence>MIIHSFFMLTGACGFHILKEWLQLGLLTEVSFQPICLCMSIKQSTNRQR</sequence>
<organism evidence="1 2">
    <name type="scientific">Populus alba x Populus x berolinensis</name>
    <dbReference type="NCBI Taxonomy" id="444605"/>
    <lineage>
        <taxon>Eukaryota</taxon>
        <taxon>Viridiplantae</taxon>
        <taxon>Streptophyta</taxon>
        <taxon>Embryophyta</taxon>
        <taxon>Tracheophyta</taxon>
        <taxon>Spermatophyta</taxon>
        <taxon>Magnoliopsida</taxon>
        <taxon>eudicotyledons</taxon>
        <taxon>Gunneridae</taxon>
        <taxon>Pentapetalae</taxon>
        <taxon>rosids</taxon>
        <taxon>fabids</taxon>
        <taxon>Malpighiales</taxon>
        <taxon>Salicaceae</taxon>
        <taxon>Saliceae</taxon>
        <taxon>Populus</taxon>
    </lineage>
</organism>
<keyword evidence="2" id="KW-1185">Reference proteome</keyword>
<name>A0AAD6RUJ6_9ROSI</name>
<gene>
    <name evidence="1" type="ORF">NC653_004524</name>
</gene>
<dbReference type="Proteomes" id="UP001164929">
    <property type="component" value="Chromosome 1"/>
</dbReference>
<evidence type="ECO:0000313" key="1">
    <source>
        <dbReference type="EMBL" id="KAJ7015242.1"/>
    </source>
</evidence>
<protein>
    <submittedName>
        <fullName evidence="1">Uncharacterized protein</fullName>
    </submittedName>
</protein>
<accession>A0AAD6RUJ6</accession>
<dbReference type="AlphaFoldDB" id="A0AAD6RUJ6"/>
<proteinExistence type="predicted"/>
<evidence type="ECO:0000313" key="2">
    <source>
        <dbReference type="Proteomes" id="UP001164929"/>
    </source>
</evidence>
<dbReference type="EMBL" id="JAQIZT010000001">
    <property type="protein sequence ID" value="KAJ7015242.1"/>
    <property type="molecule type" value="Genomic_DNA"/>
</dbReference>
<reference evidence="1 2" key="1">
    <citation type="journal article" date="2023" name="Mol. Ecol. Resour.">
        <title>Chromosome-level genome assembly of a triploid poplar Populus alba 'Berolinensis'.</title>
        <authorList>
            <person name="Chen S."/>
            <person name="Yu Y."/>
            <person name="Wang X."/>
            <person name="Wang S."/>
            <person name="Zhang T."/>
            <person name="Zhou Y."/>
            <person name="He R."/>
            <person name="Meng N."/>
            <person name="Wang Y."/>
            <person name="Liu W."/>
            <person name="Liu Z."/>
            <person name="Liu J."/>
            <person name="Guo Q."/>
            <person name="Huang H."/>
            <person name="Sederoff R.R."/>
            <person name="Wang G."/>
            <person name="Qu G."/>
            <person name="Chen S."/>
        </authorList>
    </citation>
    <scope>NUCLEOTIDE SEQUENCE [LARGE SCALE GENOMIC DNA]</scope>
    <source>
        <strain evidence="1">SC-2020</strain>
    </source>
</reference>
<comment type="caution">
    <text evidence="1">The sequence shown here is derived from an EMBL/GenBank/DDBJ whole genome shotgun (WGS) entry which is preliminary data.</text>
</comment>